<dbReference type="EMBL" id="MNCJ02000326">
    <property type="protein sequence ID" value="KAF5783219.1"/>
    <property type="molecule type" value="Genomic_DNA"/>
</dbReference>
<gene>
    <name evidence="2" type="ORF">HannXRQ_Chr11g0343991</name>
    <name evidence="1" type="ORF">HanXRQr2_Chr11g0505411</name>
</gene>
<evidence type="ECO:0000313" key="3">
    <source>
        <dbReference type="Proteomes" id="UP000215914"/>
    </source>
</evidence>
<evidence type="ECO:0000313" key="2">
    <source>
        <dbReference type="EMBL" id="OTG08643.1"/>
    </source>
</evidence>
<name>A0A251TD24_HELAN</name>
<sequence length="82" mass="9561">MLEISVKYDMCFAHESKLVILQSLKHNFLFLSFLQPPYPKPYPLPLFSLISLSLENSRSPHLVAEPRRQHAMAVDRWCYACP</sequence>
<dbReference type="InParanoid" id="A0A251TD24"/>
<dbReference type="EMBL" id="CM007900">
    <property type="protein sequence ID" value="OTG08643.1"/>
    <property type="molecule type" value="Genomic_DNA"/>
</dbReference>
<dbReference type="Gramene" id="mRNA:HanXRQr2_Chr11g0505411">
    <property type="protein sequence ID" value="CDS:HanXRQr2_Chr11g0505411.1"/>
    <property type="gene ID" value="HanXRQr2_Chr11g0505411"/>
</dbReference>
<accession>A0A251TD24</accession>
<dbReference type="AlphaFoldDB" id="A0A251TD24"/>
<proteinExistence type="predicted"/>
<keyword evidence="3" id="KW-1185">Reference proteome</keyword>
<reference evidence="1 3" key="1">
    <citation type="journal article" date="2017" name="Nature">
        <title>The sunflower genome provides insights into oil metabolism, flowering and Asterid evolution.</title>
        <authorList>
            <person name="Badouin H."/>
            <person name="Gouzy J."/>
            <person name="Grassa C.J."/>
            <person name="Murat F."/>
            <person name="Staton S.E."/>
            <person name="Cottret L."/>
            <person name="Lelandais-Briere C."/>
            <person name="Owens G.L."/>
            <person name="Carrere S."/>
            <person name="Mayjonade B."/>
            <person name="Legrand L."/>
            <person name="Gill N."/>
            <person name="Kane N.C."/>
            <person name="Bowers J.E."/>
            <person name="Hubner S."/>
            <person name="Bellec A."/>
            <person name="Berard A."/>
            <person name="Berges H."/>
            <person name="Blanchet N."/>
            <person name="Boniface M.C."/>
            <person name="Brunel D."/>
            <person name="Catrice O."/>
            <person name="Chaidir N."/>
            <person name="Claudel C."/>
            <person name="Donnadieu C."/>
            <person name="Faraut T."/>
            <person name="Fievet G."/>
            <person name="Helmstetter N."/>
            <person name="King M."/>
            <person name="Knapp S.J."/>
            <person name="Lai Z."/>
            <person name="Le Paslier M.C."/>
            <person name="Lippi Y."/>
            <person name="Lorenzon L."/>
            <person name="Mandel J.R."/>
            <person name="Marage G."/>
            <person name="Marchand G."/>
            <person name="Marquand E."/>
            <person name="Bret-Mestries E."/>
            <person name="Morien E."/>
            <person name="Nambeesan S."/>
            <person name="Nguyen T."/>
            <person name="Pegot-Espagnet P."/>
            <person name="Pouilly N."/>
            <person name="Raftis F."/>
            <person name="Sallet E."/>
            <person name="Schiex T."/>
            <person name="Thomas J."/>
            <person name="Vandecasteele C."/>
            <person name="Vares D."/>
            <person name="Vear F."/>
            <person name="Vautrin S."/>
            <person name="Crespi M."/>
            <person name="Mangin B."/>
            <person name="Burke J.M."/>
            <person name="Salse J."/>
            <person name="Munos S."/>
            <person name="Vincourt P."/>
            <person name="Rieseberg L.H."/>
            <person name="Langlade N.B."/>
        </authorList>
    </citation>
    <scope>NUCLEOTIDE SEQUENCE [LARGE SCALE GENOMIC DNA]</scope>
    <source>
        <strain evidence="3">cv. SF193</strain>
        <tissue evidence="1">Leaves</tissue>
    </source>
</reference>
<dbReference type="Proteomes" id="UP000215914">
    <property type="component" value="Chromosome 11"/>
</dbReference>
<protein>
    <submittedName>
        <fullName evidence="2">Uncharacterized protein</fullName>
    </submittedName>
</protein>
<evidence type="ECO:0000313" key="1">
    <source>
        <dbReference type="EMBL" id="KAF5783219.1"/>
    </source>
</evidence>
<organism evidence="2 3">
    <name type="scientific">Helianthus annuus</name>
    <name type="common">Common sunflower</name>
    <dbReference type="NCBI Taxonomy" id="4232"/>
    <lineage>
        <taxon>Eukaryota</taxon>
        <taxon>Viridiplantae</taxon>
        <taxon>Streptophyta</taxon>
        <taxon>Embryophyta</taxon>
        <taxon>Tracheophyta</taxon>
        <taxon>Spermatophyta</taxon>
        <taxon>Magnoliopsida</taxon>
        <taxon>eudicotyledons</taxon>
        <taxon>Gunneridae</taxon>
        <taxon>Pentapetalae</taxon>
        <taxon>asterids</taxon>
        <taxon>campanulids</taxon>
        <taxon>Asterales</taxon>
        <taxon>Asteraceae</taxon>
        <taxon>Asteroideae</taxon>
        <taxon>Heliantheae alliance</taxon>
        <taxon>Heliantheae</taxon>
        <taxon>Helianthus</taxon>
    </lineage>
</organism>
<reference evidence="2" key="2">
    <citation type="submission" date="2017-02" db="EMBL/GenBank/DDBJ databases">
        <title>Sunflower complete genome.</title>
        <authorList>
            <person name="Langlade N."/>
            <person name="Munos S."/>
        </authorList>
    </citation>
    <scope>NUCLEOTIDE SEQUENCE [LARGE SCALE GENOMIC DNA]</scope>
    <source>
        <tissue evidence="2">Leaves</tissue>
    </source>
</reference>
<reference evidence="1" key="3">
    <citation type="submission" date="2020-06" db="EMBL/GenBank/DDBJ databases">
        <title>Helianthus annuus Genome sequencing and assembly Release 2.</title>
        <authorList>
            <person name="Gouzy J."/>
            <person name="Langlade N."/>
            <person name="Munos S."/>
        </authorList>
    </citation>
    <scope>NUCLEOTIDE SEQUENCE</scope>
    <source>
        <tissue evidence="1">Leaves</tissue>
    </source>
</reference>